<dbReference type="RefSeq" id="WP_092281961.1">
    <property type="nucleotide sequence ID" value="NZ_FOXR01000004.1"/>
</dbReference>
<keyword evidence="2" id="KW-0808">Transferase</keyword>
<comment type="similarity">
    <text evidence="1">Belongs to the FemABX family.</text>
</comment>
<keyword evidence="5" id="KW-0012">Acyltransferase</keyword>
<reference evidence="7 8" key="1">
    <citation type="submission" date="2016-10" db="EMBL/GenBank/DDBJ databases">
        <authorList>
            <person name="de Groot N.N."/>
        </authorList>
    </citation>
    <scope>NUCLEOTIDE SEQUENCE [LARGE SCALE GENOMIC DNA]</scope>
    <source>
        <strain evidence="7 8">DSM 20678</strain>
    </source>
</reference>
<dbReference type="STRING" id="937334.SAMN05444406_10413"/>
<keyword evidence="6" id="KW-0961">Cell wall biogenesis/degradation</keyword>
<sequence length="358" mass="42058">MADVDREKYEKFIQSHPKGHFMQSLKWAEVKSNWLNEIITVKDNQGNIKGAMSLLIRKLPFVNYTIMYSPRGPVCDIHDYATIKELIDKAREVARRYKSYVLKLDPDVEKDNLEFQKIVKKLGFRIKSNSKDFEGAQPRFVFRLDIKNKTEEELLMSFHQKVRYNIRLAMRKGVEIRIGSKDDIPEFHKIMVETGIRDKFVVRSASYFEKMLDCLGPDNIRLYLAYYRGNMIAGAIAVAYGNKCWYLYGASSNQHRNVMPNYLLQWEMIKWAVERGCDIYDFRGVSGNVDKNHPLYGLYRFKKGFGGKFTEFIGELDYVFNPLVYFAVEAVQRIYRKTRRRFFIIKNLRTAGGKTLDE</sequence>
<dbReference type="InterPro" id="IPR050644">
    <property type="entry name" value="PG_Glycine_Bridge_Synth"/>
</dbReference>
<evidence type="ECO:0000313" key="7">
    <source>
        <dbReference type="EMBL" id="SFP79508.1"/>
    </source>
</evidence>
<dbReference type="GO" id="GO:0008360">
    <property type="term" value="P:regulation of cell shape"/>
    <property type="evidence" value="ECO:0007669"/>
    <property type="project" value="UniProtKB-KW"/>
</dbReference>
<accession>A0A1I5T977</accession>
<evidence type="ECO:0000256" key="6">
    <source>
        <dbReference type="ARBA" id="ARBA00023316"/>
    </source>
</evidence>
<evidence type="ECO:0000256" key="2">
    <source>
        <dbReference type="ARBA" id="ARBA00022679"/>
    </source>
</evidence>
<dbReference type="InterPro" id="IPR003447">
    <property type="entry name" value="FEMABX"/>
</dbReference>
<evidence type="ECO:0000256" key="3">
    <source>
        <dbReference type="ARBA" id="ARBA00022960"/>
    </source>
</evidence>
<dbReference type="GO" id="GO:0071555">
    <property type="term" value="P:cell wall organization"/>
    <property type="evidence" value="ECO:0007669"/>
    <property type="project" value="UniProtKB-KW"/>
</dbReference>
<evidence type="ECO:0000313" key="8">
    <source>
        <dbReference type="Proteomes" id="UP000198577"/>
    </source>
</evidence>
<dbReference type="PANTHER" id="PTHR36174:SF1">
    <property type="entry name" value="LIPID II:GLYCINE GLYCYLTRANSFERASE"/>
    <property type="match status" value="1"/>
</dbReference>
<dbReference type="Gene3D" id="3.40.630.30">
    <property type="match status" value="2"/>
</dbReference>
<dbReference type="PROSITE" id="PS51191">
    <property type="entry name" value="FEMABX"/>
    <property type="match status" value="1"/>
</dbReference>
<dbReference type="AlphaFoldDB" id="A0A1I5T977"/>
<evidence type="ECO:0000256" key="1">
    <source>
        <dbReference type="ARBA" id="ARBA00009943"/>
    </source>
</evidence>
<dbReference type="GO" id="GO:0016755">
    <property type="term" value="F:aminoacyltransferase activity"/>
    <property type="evidence" value="ECO:0007669"/>
    <property type="project" value="InterPro"/>
</dbReference>
<dbReference type="Proteomes" id="UP000198577">
    <property type="component" value="Unassembled WGS sequence"/>
</dbReference>
<dbReference type="Pfam" id="PF02388">
    <property type="entry name" value="FemAB"/>
    <property type="match status" value="2"/>
</dbReference>
<evidence type="ECO:0000256" key="5">
    <source>
        <dbReference type="ARBA" id="ARBA00023315"/>
    </source>
</evidence>
<keyword evidence="4" id="KW-0573">Peptidoglycan synthesis</keyword>
<dbReference type="GO" id="GO:0009252">
    <property type="term" value="P:peptidoglycan biosynthetic process"/>
    <property type="evidence" value="ECO:0007669"/>
    <property type="project" value="UniProtKB-KW"/>
</dbReference>
<dbReference type="SUPFAM" id="SSF55729">
    <property type="entry name" value="Acyl-CoA N-acyltransferases (Nat)"/>
    <property type="match status" value="2"/>
</dbReference>
<name>A0A1I5T977_9FIRM</name>
<organism evidence="7 8">
    <name type="scientific">Caldicoprobacter faecalis</name>
    <dbReference type="NCBI Taxonomy" id="937334"/>
    <lineage>
        <taxon>Bacteria</taxon>
        <taxon>Bacillati</taxon>
        <taxon>Bacillota</taxon>
        <taxon>Clostridia</taxon>
        <taxon>Caldicoprobacterales</taxon>
        <taxon>Caldicoprobacteraceae</taxon>
        <taxon>Caldicoprobacter</taxon>
    </lineage>
</organism>
<dbReference type="EMBL" id="FOXR01000004">
    <property type="protein sequence ID" value="SFP79508.1"/>
    <property type="molecule type" value="Genomic_DNA"/>
</dbReference>
<evidence type="ECO:0000256" key="4">
    <source>
        <dbReference type="ARBA" id="ARBA00022984"/>
    </source>
</evidence>
<gene>
    <name evidence="7" type="ORF">SAMN05444406_10413</name>
</gene>
<keyword evidence="8" id="KW-1185">Reference proteome</keyword>
<dbReference type="PANTHER" id="PTHR36174">
    <property type="entry name" value="LIPID II:GLYCINE GLYCYLTRANSFERASE"/>
    <property type="match status" value="1"/>
</dbReference>
<proteinExistence type="inferred from homology"/>
<protein>
    <submittedName>
        <fullName evidence="7">FemAB family protein</fullName>
    </submittedName>
</protein>
<keyword evidence="3" id="KW-0133">Cell shape</keyword>
<dbReference type="InterPro" id="IPR016181">
    <property type="entry name" value="Acyl_CoA_acyltransferase"/>
</dbReference>
<dbReference type="OrthoDB" id="9785911at2"/>